<organism evidence="6 7">
    <name type="scientific">Zootermopsis nevadensis</name>
    <name type="common">Dampwood termite</name>
    <dbReference type="NCBI Taxonomy" id="136037"/>
    <lineage>
        <taxon>Eukaryota</taxon>
        <taxon>Metazoa</taxon>
        <taxon>Ecdysozoa</taxon>
        <taxon>Arthropoda</taxon>
        <taxon>Hexapoda</taxon>
        <taxon>Insecta</taxon>
        <taxon>Pterygota</taxon>
        <taxon>Neoptera</taxon>
        <taxon>Polyneoptera</taxon>
        <taxon>Dictyoptera</taxon>
        <taxon>Blattodea</taxon>
        <taxon>Blattoidea</taxon>
        <taxon>Termitoidae</taxon>
        <taxon>Termopsidae</taxon>
        <taxon>Zootermopsis</taxon>
    </lineage>
</organism>
<evidence type="ECO:0000313" key="7">
    <source>
        <dbReference type="Proteomes" id="UP000027135"/>
    </source>
</evidence>
<evidence type="ECO:0000256" key="3">
    <source>
        <dbReference type="ARBA" id="ARBA00022989"/>
    </source>
</evidence>
<dbReference type="GO" id="GO:0015179">
    <property type="term" value="F:L-amino acid transmembrane transporter activity"/>
    <property type="evidence" value="ECO:0007669"/>
    <property type="project" value="TreeGrafter"/>
</dbReference>
<evidence type="ECO:0000256" key="1">
    <source>
        <dbReference type="ARBA" id="ARBA00004141"/>
    </source>
</evidence>
<comment type="subcellular location">
    <subcellularLocation>
        <location evidence="1">Membrane</location>
        <topology evidence="1">Multi-pass membrane protein</topology>
    </subcellularLocation>
</comment>
<keyword evidence="2 5" id="KW-0812">Transmembrane</keyword>
<protein>
    <submittedName>
        <fullName evidence="6">Cystine/glutamate transporter</fullName>
    </submittedName>
</protein>
<evidence type="ECO:0000256" key="2">
    <source>
        <dbReference type="ARBA" id="ARBA00022692"/>
    </source>
</evidence>
<reference evidence="6 7" key="1">
    <citation type="journal article" date="2014" name="Nat. Commun.">
        <title>Molecular traces of alternative social organization in a termite genome.</title>
        <authorList>
            <person name="Terrapon N."/>
            <person name="Li C."/>
            <person name="Robertson H.M."/>
            <person name="Ji L."/>
            <person name="Meng X."/>
            <person name="Booth W."/>
            <person name="Chen Z."/>
            <person name="Childers C.P."/>
            <person name="Glastad K.M."/>
            <person name="Gokhale K."/>
            <person name="Gowin J."/>
            <person name="Gronenberg W."/>
            <person name="Hermansen R.A."/>
            <person name="Hu H."/>
            <person name="Hunt B.G."/>
            <person name="Huylmans A.K."/>
            <person name="Khalil S.M."/>
            <person name="Mitchell R.D."/>
            <person name="Munoz-Torres M.C."/>
            <person name="Mustard J.A."/>
            <person name="Pan H."/>
            <person name="Reese J.T."/>
            <person name="Scharf M.E."/>
            <person name="Sun F."/>
            <person name="Vogel H."/>
            <person name="Xiao J."/>
            <person name="Yang W."/>
            <person name="Yang Z."/>
            <person name="Yang Z."/>
            <person name="Zhou J."/>
            <person name="Zhu J."/>
            <person name="Brent C.S."/>
            <person name="Elsik C.G."/>
            <person name="Goodisman M.A."/>
            <person name="Liberles D.A."/>
            <person name="Roe R.M."/>
            <person name="Vargo E.L."/>
            <person name="Vilcinskas A."/>
            <person name="Wang J."/>
            <person name="Bornberg-Bauer E."/>
            <person name="Korb J."/>
            <person name="Zhang G."/>
            <person name="Liebig J."/>
        </authorList>
    </citation>
    <scope>NUCLEOTIDE SEQUENCE [LARGE SCALE GENOMIC DNA]</scope>
    <source>
        <tissue evidence="6">Whole organism</tissue>
    </source>
</reference>
<dbReference type="EMBL" id="KK853384">
    <property type="protein sequence ID" value="KDR07989.1"/>
    <property type="molecule type" value="Genomic_DNA"/>
</dbReference>
<dbReference type="Pfam" id="PF13520">
    <property type="entry name" value="AA_permease_2"/>
    <property type="match status" value="1"/>
</dbReference>
<dbReference type="Gene3D" id="1.20.1740.10">
    <property type="entry name" value="Amino acid/polyamine transporter I"/>
    <property type="match status" value="1"/>
</dbReference>
<dbReference type="eggNOG" id="KOG1287">
    <property type="taxonomic scope" value="Eukaryota"/>
</dbReference>
<dbReference type="PANTHER" id="PTHR11785:SF535">
    <property type="entry name" value="GH08870P"/>
    <property type="match status" value="1"/>
</dbReference>
<proteinExistence type="predicted"/>
<evidence type="ECO:0000313" key="6">
    <source>
        <dbReference type="EMBL" id="KDR07989.1"/>
    </source>
</evidence>
<dbReference type="PANTHER" id="PTHR11785">
    <property type="entry name" value="AMINO ACID TRANSPORTER"/>
    <property type="match status" value="1"/>
</dbReference>
<dbReference type="GO" id="GO:0016020">
    <property type="term" value="C:membrane"/>
    <property type="evidence" value="ECO:0007669"/>
    <property type="project" value="UniProtKB-SubCell"/>
</dbReference>
<feature type="transmembrane region" description="Helical" evidence="5">
    <location>
        <begin position="109"/>
        <end position="130"/>
    </location>
</feature>
<accession>A0A067QRZ1</accession>
<dbReference type="Proteomes" id="UP000027135">
    <property type="component" value="Unassembled WGS sequence"/>
</dbReference>
<feature type="transmembrane region" description="Helical" evidence="5">
    <location>
        <begin position="71"/>
        <end position="97"/>
    </location>
</feature>
<dbReference type="AlphaFoldDB" id="A0A067QRZ1"/>
<dbReference type="STRING" id="136037.A0A067QRZ1"/>
<keyword evidence="4 5" id="KW-0472">Membrane</keyword>
<feature type="transmembrane region" description="Helical" evidence="5">
    <location>
        <begin position="136"/>
        <end position="156"/>
    </location>
</feature>
<dbReference type="OMA" id="LMLTIYQ"/>
<evidence type="ECO:0000256" key="5">
    <source>
        <dbReference type="SAM" id="Phobius"/>
    </source>
</evidence>
<dbReference type="InParanoid" id="A0A067QRZ1"/>
<keyword evidence="3 5" id="KW-1133">Transmembrane helix</keyword>
<keyword evidence="7" id="KW-1185">Reference proteome</keyword>
<gene>
    <name evidence="6" type="ORF">L798_02414</name>
</gene>
<sequence length="184" mass="20851">MSWIMPVMVAASIFGGLSVHIMTSSRMCFVGARYGHFPAMLSHISIEKFTPTPSLVFLNILSLVMLSTSDIYLLITYSSIVESVFIMLSVTGILWLRWKRPNMVRPIKVSLWVPAVFLIVCLFLVIVLCYARPFEVIMGAVITLTGLPAFWVGVMWQNKPLWFRNMFCTVTCSVQKLFLSAKEE</sequence>
<evidence type="ECO:0000256" key="4">
    <source>
        <dbReference type="ARBA" id="ARBA00023136"/>
    </source>
</evidence>
<dbReference type="InterPro" id="IPR002293">
    <property type="entry name" value="AA/rel_permease1"/>
</dbReference>
<dbReference type="InterPro" id="IPR050598">
    <property type="entry name" value="AminoAcid_Transporter"/>
</dbReference>
<name>A0A067QRZ1_ZOONE</name>